<organism evidence="12 13">
    <name type="scientific">Hymenobacter lutimineralis</name>
    <dbReference type="NCBI Taxonomy" id="2606448"/>
    <lineage>
        <taxon>Bacteria</taxon>
        <taxon>Pseudomonadati</taxon>
        <taxon>Bacteroidota</taxon>
        <taxon>Cytophagia</taxon>
        <taxon>Cytophagales</taxon>
        <taxon>Hymenobacteraceae</taxon>
        <taxon>Hymenobacter</taxon>
    </lineage>
</organism>
<evidence type="ECO:0000259" key="11">
    <source>
        <dbReference type="PROSITE" id="PS00486"/>
    </source>
</evidence>
<evidence type="ECO:0000256" key="10">
    <source>
        <dbReference type="RuleBase" id="RU003756"/>
    </source>
</evidence>
<feature type="binding site" evidence="9">
    <location>
        <begin position="634"/>
        <end position="641"/>
    </location>
    <ligand>
        <name>ATP</name>
        <dbReference type="ChEBI" id="CHEBI:30616"/>
    </ligand>
</feature>
<keyword evidence="4 9" id="KW-0227">DNA damage</keyword>
<evidence type="ECO:0000256" key="1">
    <source>
        <dbReference type="ARBA" id="ARBA00006271"/>
    </source>
</evidence>
<dbReference type="InterPro" id="IPR005748">
    <property type="entry name" value="DNA_mismatch_repair_MutS"/>
</dbReference>
<dbReference type="Gene3D" id="3.40.50.300">
    <property type="entry name" value="P-loop containing nucleotide triphosphate hydrolases"/>
    <property type="match status" value="1"/>
</dbReference>
<dbReference type="InterPro" id="IPR007860">
    <property type="entry name" value="DNA_mmatch_repair_MutS_con_dom"/>
</dbReference>
<dbReference type="SMART" id="SM00534">
    <property type="entry name" value="MUTSac"/>
    <property type="match status" value="1"/>
</dbReference>
<dbReference type="Pfam" id="PF05188">
    <property type="entry name" value="MutS_II"/>
    <property type="match status" value="1"/>
</dbReference>
<dbReference type="InterPro" id="IPR027417">
    <property type="entry name" value="P-loop_NTPase"/>
</dbReference>
<evidence type="ECO:0000256" key="6">
    <source>
        <dbReference type="ARBA" id="ARBA00023125"/>
    </source>
</evidence>
<evidence type="ECO:0000256" key="3">
    <source>
        <dbReference type="ARBA" id="ARBA00022741"/>
    </source>
</evidence>
<dbReference type="Proteomes" id="UP000322791">
    <property type="component" value="Unassembled WGS sequence"/>
</dbReference>
<proteinExistence type="inferred from homology"/>
<keyword evidence="7 9" id="KW-0234">DNA repair</keyword>
<dbReference type="Pfam" id="PF05190">
    <property type="entry name" value="MutS_IV"/>
    <property type="match status" value="1"/>
</dbReference>
<dbReference type="Gene3D" id="3.30.420.110">
    <property type="entry name" value="MutS, connector domain"/>
    <property type="match status" value="1"/>
</dbReference>
<name>A0A5D6VDW5_9BACT</name>
<dbReference type="CDD" id="cd03284">
    <property type="entry name" value="ABC_MutS1"/>
    <property type="match status" value="1"/>
</dbReference>
<accession>A0A5D6VDW5</accession>
<evidence type="ECO:0000256" key="7">
    <source>
        <dbReference type="ARBA" id="ARBA00023204"/>
    </source>
</evidence>
<dbReference type="PANTHER" id="PTHR11361">
    <property type="entry name" value="DNA MISMATCH REPAIR PROTEIN MUTS FAMILY MEMBER"/>
    <property type="match status" value="1"/>
</dbReference>
<evidence type="ECO:0000313" key="12">
    <source>
        <dbReference type="EMBL" id="TYZ12754.1"/>
    </source>
</evidence>
<evidence type="ECO:0000256" key="5">
    <source>
        <dbReference type="ARBA" id="ARBA00022840"/>
    </source>
</evidence>
<dbReference type="InterPro" id="IPR036187">
    <property type="entry name" value="DNA_mismatch_repair_MutS_sf"/>
</dbReference>
<sequence>MKSADTNKKPIRTHGSLGPAPVVDTPLMKQYYQLKQQHPGAVLLFRVGDFYETFGEDAVTASRILDITLTKRGAGTSSETPLAGFPHHALDNYLPKLVRAGQRVAICDQLEDPKMAKGLVKRGITELVTPGVSLHDNVLERKSNNYLCAVHFGKQEAGISFLDISTGEFLVAQGTIEYLGKLLQNFQPAEVLFCKKSRAEFEGHFGPDYCHFALDEWVFGFDYGHDTLTRHFRTTSLKGFGIDGLREGITAAGCILHYLAETKHTDVGHIGSIGRLEEDKYVWLDRFTVRNLELVHAQHPGGVPLIDILDQTVTPMGARLLRKWVVLPLKEPAQIQRRLDTVEALLQTPELLENLLQHLRQINDLERLISKVAVRRINPRELLQLARALEAIGPIRAELAASGIKALQKLADQLNPCQALREEIRAKVREDAPILTNQGGVLNDGVDQELDELRAMAFSGKDYLFQLQQRAIQETGISSLKVAYNKVFGYYLEVTNAHKDKVPASWIRKQTLVNAERYITEELKTYEEKILHAEERLFVIEQNIYNDLVLFAAEYVAQIQQNARAIGVADCLASFAATARQHRYVKPTVDDSTLLDIRAGRHPVIERQLPPGEQYIPNDIRLDQDEQQIVVITGPNMAGKSALLRQTALIVLLAQIGSFVPADAAHIGVIDKIFTRVGASDNLSKGESTFMVEMTETASILNNLSDRSLVLMDEIGRGTSTYDGISIAWAIVEHLHNWPKARAKTLFATHYHELNQLADDCPRVRNYNVAVKEADGRILFLRKLREGGSEHSFGIHVARMAGMPTSVVLRANEIMHHLEQERASAGVDTDGATEFDEVLAGLDVAPAPVATPEAARPGPRAQPAAAVHSAPRPSLQLSMFEPADPALERIRELLESLDVNTLTPIEALLKLNELKLATRSK</sequence>
<reference evidence="12 13" key="1">
    <citation type="submission" date="2019-08" db="EMBL/GenBank/DDBJ databases">
        <authorList>
            <person name="Seo M.-J."/>
        </authorList>
    </citation>
    <scope>NUCLEOTIDE SEQUENCE [LARGE SCALE GENOMIC DNA]</scope>
    <source>
        <strain evidence="12 13">KIGAM108</strain>
    </source>
</reference>
<dbReference type="InterPro" id="IPR036678">
    <property type="entry name" value="MutS_con_dom_sf"/>
</dbReference>
<dbReference type="GO" id="GO:0005829">
    <property type="term" value="C:cytosol"/>
    <property type="evidence" value="ECO:0007669"/>
    <property type="project" value="TreeGrafter"/>
</dbReference>
<comment type="function">
    <text evidence="8 9">This protein is involved in the repair of mismatches in DNA. It is possible that it carries out the mismatch recognition step. This protein has a weak ATPase activity.</text>
</comment>
<dbReference type="AlphaFoldDB" id="A0A5D6VDW5"/>
<keyword evidence="6 9" id="KW-0238">DNA-binding</keyword>
<dbReference type="Gene3D" id="1.10.1420.10">
    <property type="match status" value="2"/>
</dbReference>
<dbReference type="GO" id="GO:0030983">
    <property type="term" value="F:mismatched DNA binding"/>
    <property type="evidence" value="ECO:0007669"/>
    <property type="project" value="InterPro"/>
</dbReference>
<dbReference type="FunFam" id="3.40.1170.10:FF:000001">
    <property type="entry name" value="DNA mismatch repair protein MutS"/>
    <property type="match status" value="1"/>
</dbReference>
<dbReference type="GO" id="GO:0003684">
    <property type="term" value="F:damaged DNA binding"/>
    <property type="evidence" value="ECO:0007669"/>
    <property type="project" value="UniProtKB-UniRule"/>
</dbReference>
<dbReference type="SUPFAM" id="SSF48334">
    <property type="entry name" value="DNA repair protein MutS, domain III"/>
    <property type="match status" value="1"/>
</dbReference>
<evidence type="ECO:0000256" key="2">
    <source>
        <dbReference type="ARBA" id="ARBA00021982"/>
    </source>
</evidence>
<dbReference type="InterPro" id="IPR017261">
    <property type="entry name" value="DNA_mismatch_repair_MutS/MSH"/>
</dbReference>
<dbReference type="InterPro" id="IPR007696">
    <property type="entry name" value="DNA_mismatch_repair_MutS_core"/>
</dbReference>
<dbReference type="InterPro" id="IPR000432">
    <property type="entry name" value="DNA_mismatch_repair_MutS_C"/>
</dbReference>
<keyword evidence="13" id="KW-1185">Reference proteome</keyword>
<dbReference type="NCBIfam" id="TIGR01070">
    <property type="entry name" value="mutS1"/>
    <property type="match status" value="1"/>
</dbReference>
<evidence type="ECO:0000256" key="9">
    <source>
        <dbReference type="HAMAP-Rule" id="MF_00096"/>
    </source>
</evidence>
<dbReference type="SMART" id="SM00533">
    <property type="entry name" value="MUTSd"/>
    <property type="match status" value="1"/>
</dbReference>
<dbReference type="GO" id="GO:0006298">
    <property type="term" value="P:mismatch repair"/>
    <property type="evidence" value="ECO:0007669"/>
    <property type="project" value="UniProtKB-UniRule"/>
</dbReference>
<dbReference type="InterPro" id="IPR045076">
    <property type="entry name" value="MutS"/>
</dbReference>
<dbReference type="GO" id="GO:0140664">
    <property type="term" value="F:ATP-dependent DNA damage sensor activity"/>
    <property type="evidence" value="ECO:0007669"/>
    <property type="project" value="InterPro"/>
</dbReference>
<evidence type="ECO:0000256" key="4">
    <source>
        <dbReference type="ARBA" id="ARBA00022763"/>
    </source>
</evidence>
<dbReference type="PIRSF" id="PIRSF037677">
    <property type="entry name" value="DNA_mis_repair_Msh6"/>
    <property type="match status" value="1"/>
</dbReference>
<dbReference type="FunFam" id="3.40.50.300:FF:000870">
    <property type="entry name" value="MutS protein homolog 4"/>
    <property type="match status" value="1"/>
</dbReference>
<protein>
    <recommendedName>
        <fullName evidence="2 9">DNA mismatch repair protein MutS</fullName>
    </recommendedName>
</protein>
<evidence type="ECO:0000313" key="13">
    <source>
        <dbReference type="Proteomes" id="UP000322791"/>
    </source>
</evidence>
<dbReference type="PANTHER" id="PTHR11361:SF34">
    <property type="entry name" value="DNA MISMATCH REPAIR PROTEIN MSH1, MITOCHONDRIAL"/>
    <property type="match status" value="1"/>
</dbReference>
<dbReference type="Pfam" id="PF00488">
    <property type="entry name" value="MutS_V"/>
    <property type="match status" value="1"/>
</dbReference>
<dbReference type="GO" id="GO:0005524">
    <property type="term" value="F:ATP binding"/>
    <property type="evidence" value="ECO:0007669"/>
    <property type="project" value="UniProtKB-UniRule"/>
</dbReference>
<dbReference type="SUPFAM" id="SSF55271">
    <property type="entry name" value="DNA repair protein MutS, domain I"/>
    <property type="match status" value="1"/>
</dbReference>
<dbReference type="SUPFAM" id="SSF52540">
    <property type="entry name" value="P-loop containing nucleoside triphosphate hydrolases"/>
    <property type="match status" value="1"/>
</dbReference>
<dbReference type="SUPFAM" id="SSF53150">
    <property type="entry name" value="DNA repair protein MutS, domain II"/>
    <property type="match status" value="1"/>
</dbReference>
<dbReference type="InterPro" id="IPR007695">
    <property type="entry name" value="DNA_mismatch_repair_MutS-lik_N"/>
</dbReference>
<dbReference type="NCBIfam" id="NF003810">
    <property type="entry name" value="PRK05399.1"/>
    <property type="match status" value="1"/>
</dbReference>
<dbReference type="InterPro" id="IPR007861">
    <property type="entry name" value="DNA_mismatch_repair_MutS_clamp"/>
</dbReference>
<gene>
    <name evidence="9 12" type="primary">mutS</name>
    <name evidence="12" type="ORF">FY528_04510</name>
</gene>
<dbReference type="Pfam" id="PF01624">
    <property type="entry name" value="MutS_I"/>
    <property type="match status" value="1"/>
</dbReference>
<dbReference type="InterPro" id="IPR016151">
    <property type="entry name" value="DNA_mismatch_repair_MutS_N"/>
</dbReference>
<dbReference type="HAMAP" id="MF_00096">
    <property type="entry name" value="MutS"/>
    <property type="match status" value="1"/>
</dbReference>
<comment type="similarity">
    <text evidence="1 9 10">Belongs to the DNA mismatch repair MutS family.</text>
</comment>
<keyword evidence="3 9" id="KW-0547">Nucleotide-binding</keyword>
<comment type="caution">
    <text evidence="12">The sequence shown here is derived from an EMBL/GenBank/DDBJ whole genome shotgun (WGS) entry which is preliminary data.</text>
</comment>
<evidence type="ECO:0000256" key="8">
    <source>
        <dbReference type="ARBA" id="ARBA00024647"/>
    </source>
</evidence>
<dbReference type="Gene3D" id="3.40.1170.10">
    <property type="entry name" value="DNA repair protein MutS, domain I"/>
    <property type="match status" value="1"/>
</dbReference>
<dbReference type="PROSITE" id="PS00486">
    <property type="entry name" value="DNA_MISMATCH_REPAIR_2"/>
    <property type="match status" value="1"/>
</dbReference>
<dbReference type="Pfam" id="PF05192">
    <property type="entry name" value="MutS_III"/>
    <property type="match status" value="1"/>
</dbReference>
<keyword evidence="5 9" id="KW-0067">ATP-binding</keyword>
<feature type="domain" description="DNA mismatch repair proteins mutS family" evidence="11">
    <location>
        <begin position="708"/>
        <end position="724"/>
    </location>
</feature>
<dbReference type="EMBL" id="VTHL01000003">
    <property type="protein sequence ID" value="TYZ12754.1"/>
    <property type="molecule type" value="Genomic_DNA"/>
</dbReference>